<organism evidence="1 2">
    <name type="scientific">Lithospermum erythrorhizon</name>
    <name type="common">Purple gromwell</name>
    <name type="synonym">Lithospermum officinale var. erythrorhizon</name>
    <dbReference type="NCBI Taxonomy" id="34254"/>
    <lineage>
        <taxon>Eukaryota</taxon>
        <taxon>Viridiplantae</taxon>
        <taxon>Streptophyta</taxon>
        <taxon>Embryophyta</taxon>
        <taxon>Tracheophyta</taxon>
        <taxon>Spermatophyta</taxon>
        <taxon>Magnoliopsida</taxon>
        <taxon>eudicotyledons</taxon>
        <taxon>Gunneridae</taxon>
        <taxon>Pentapetalae</taxon>
        <taxon>asterids</taxon>
        <taxon>lamiids</taxon>
        <taxon>Boraginales</taxon>
        <taxon>Boraginaceae</taxon>
        <taxon>Boraginoideae</taxon>
        <taxon>Lithospermeae</taxon>
        <taxon>Lithospermum</taxon>
    </lineage>
</organism>
<dbReference type="GO" id="GO:0005742">
    <property type="term" value="C:mitochondrial outer membrane translocase complex"/>
    <property type="evidence" value="ECO:0007669"/>
    <property type="project" value="InterPro"/>
</dbReference>
<name>A0AAV3QFE9_LITER</name>
<dbReference type="EMBL" id="BAABME010004024">
    <property type="protein sequence ID" value="GAA0160902.1"/>
    <property type="molecule type" value="Genomic_DNA"/>
</dbReference>
<accession>A0AAV3QFE9</accession>
<protein>
    <submittedName>
        <fullName evidence="1">Uncharacterized protein</fullName>
    </submittedName>
</protein>
<dbReference type="InterPro" id="IPR034554">
    <property type="entry name" value="TOM6_plants"/>
</dbReference>
<reference evidence="1 2" key="1">
    <citation type="submission" date="2024-01" db="EMBL/GenBank/DDBJ databases">
        <title>The complete chloroplast genome sequence of Lithospermum erythrorhizon: insights into the phylogenetic relationship among Boraginaceae species and the maternal lineages of purple gromwells.</title>
        <authorList>
            <person name="Okada T."/>
            <person name="Watanabe K."/>
        </authorList>
    </citation>
    <scope>NUCLEOTIDE SEQUENCE [LARGE SCALE GENOMIC DNA]</scope>
</reference>
<dbReference type="AlphaFoldDB" id="A0AAV3QFE9"/>
<comment type="caution">
    <text evidence="1">The sequence shown here is derived from an EMBL/GenBank/DDBJ whole genome shotgun (WGS) entry which is preliminary data.</text>
</comment>
<keyword evidence="2" id="KW-1185">Reference proteome</keyword>
<dbReference type="PANTHER" id="PTHR35999">
    <property type="entry name" value="MITOCHONDRIAL IMPORT RECEPTOR SUBUNIT TOM6 HOMOLOG"/>
    <property type="match status" value="1"/>
</dbReference>
<gene>
    <name evidence="1" type="ORF">LIER_17345</name>
</gene>
<sequence length="108" mass="12057">MFPGMFMKKPDKAAALKQLKSHLAAFGAWVVVLRLITQWFSDSPCPSFKTLNKCNISASSLPLVRVKLETLVSQERLLTTGQFDVVSISFTFDLVMSNLTVNAFLLFL</sequence>
<dbReference type="PANTHER" id="PTHR35999:SF1">
    <property type="entry name" value="MITOCHONDRIAL IMPORT RECEPTOR SUBUNIT TOM6 HOMOLOG"/>
    <property type="match status" value="1"/>
</dbReference>
<evidence type="ECO:0000313" key="1">
    <source>
        <dbReference type="EMBL" id="GAA0160902.1"/>
    </source>
</evidence>
<proteinExistence type="predicted"/>
<evidence type="ECO:0000313" key="2">
    <source>
        <dbReference type="Proteomes" id="UP001454036"/>
    </source>
</evidence>
<dbReference type="Proteomes" id="UP001454036">
    <property type="component" value="Unassembled WGS sequence"/>
</dbReference>